<dbReference type="EMBL" id="JAZDWU010000003">
    <property type="protein sequence ID" value="KAL0008615.1"/>
    <property type="molecule type" value="Genomic_DNA"/>
</dbReference>
<dbReference type="AlphaFoldDB" id="A0AAW2DH86"/>
<reference evidence="2 3" key="1">
    <citation type="submission" date="2024-01" db="EMBL/GenBank/DDBJ databases">
        <title>A telomere-to-telomere, gap-free genome of sweet tea (Lithocarpus litseifolius).</title>
        <authorList>
            <person name="Zhou J."/>
        </authorList>
    </citation>
    <scope>NUCLEOTIDE SEQUENCE [LARGE SCALE GENOMIC DNA]</scope>
    <source>
        <strain evidence="2">Zhou-2022a</strain>
        <tissue evidence="2">Leaf</tissue>
    </source>
</reference>
<proteinExistence type="predicted"/>
<sequence>MKRAELDYKSILVRYKEAKCEVEALNGELTEAYSKINFLELEVIQANAKVE</sequence>
<evidence type="ECO:0000256" key="1">
    <source>
        <dbReference type="SAM" id="Coils"/>
    </source>
</evidence>
<gene>
    <name evidence="2" type="ORF">SO802_010117</name>
</gene>
<comment type="caution">
    <text evidence="2">The sequence shown here is derived from an EMBL/GenBank/DDBJ whole genome shotgun (WGS) entry which is preliminary data.</text>
</comment>
<keyword evidence="1" id="KW-0175">Coiled coil</keyword>
<name>A0AAW2DH86_9ROSI</name>
<evidence type="ECO:0000313" key="2">
    <source>
        <dbReference type="EMBL" id="KAL0008615.1"/>
    </source>
</evidence>
<protein>
    <submittedName>
        <fullName evidence="2">Uncharacterized protein</fullName>
    </submittedName>
</protein>
<organism evidence="2 3">
    <name type="scientific">Lithocarpus litseifolius</name>
    <dbReference type="NCBI Taxonomy" id="425828"/>
    <lineage>
        <taxon>Eukaryota</taxon>
        <taxon>Viridiplantae</taxon>
        <taxon>Streptophyta</taxon>
        <taxon>Embryophyta</taxon>
        <taxon>Tracheophyta</taxon>
        <taxon>Spermatophyta</taxon>
        <taxon>Magnoliopsida</taxon>
        <taxon>eudicotyledons</taxon>
        <taxon>Gunneridae</taxon>
        <taxon>Pentapetalae</taxon>
        <taxon>rosids</taxon>
        <taxon>fabids</taxon>
        <taxon>Fagales</taxon>
        <taxon>Fagaceae</taxon>
        <taxon>Lithocarpus</taxon>
    </lineage>
</organism>
<keyword evidence="3" id="KW-1185">Reference proteome</keyword>
<evidence type="ECO:0000313" key="3">
    <source>
        <dbReference type="Proteomes" id="UP001459277"/>
    </source>
</evidence>
<feature type="coiled-coil region" evidence="1">
    <location>
        <begin position="1"/>
        <end position="42"/>
    </location>
</feature>
<dbReference type="Proteomes" id="UP001459277">
    <property type="component" value="Unassembled WGS sequence"/>
</dbReference>
<accession>A0AAW2DH86</accession>